<evidence type="ECO:0000313" key="2">
    <source>
        <dbReference type="Proteomes" id="UP000469452"/>
    </source>
</evidence>
<proteinExistence type="predicted"/>
<gene>
    <name evidence="1" type="ORF">AaE_016019</name>
</gene>
<reference evidence="1 2" key="1">
    <citation type="submission" date="2019-06" db="EMBL/GenBank/DDBJ databases">
        <title>Genomics analysis of Aphanomyces spp. identifies a new class of oomycete effector associated with host adaptation.</title>
        <authorList>
            <person name="Gaulin E."/>
        </authorList>
    </citation>
    <scope>NUCLEOTIDE SEQUENCE [LARGE SCALE GENOMIC DNA]</scope>
    <source>
        <strain evidence="1 2">E</strain>
    </source>
</reference>
<organism evidence="1 2">
    <name type="scientific">Aphanomyces astaci</name>
    <name type="common">Crayfish plague agent</name>
    <dbReference type="NCBI Taxonomy" id="112090"/>
    <lineage>
        <taxon>Eukaryota</taxon>
        <taxon>Sar</taxon>
        <taxon>Stramenopiles</taxon>
        <taxon>Oomycota</taxon>
        <taxon>Saprolegniomycetes</taxon>
        <taxon>Saprolegniales</taxon>
        <taxon>Verrucalvaceae</taxon>
        <taxon>Aphanomyces</taxon>
    </lineage>
</organism>
<evidence type="ECO:0008006" key="3">
    <source>
        <dbReference type="Google" id="ProtNLM"/>
    </source>
</evidence>
<protein>
    <recommendedName>
        <fullName evidence="3">Reverse transcriptase domain-containing protein</fullName>
    </recommendedName>
</protein>
<dbReference type="PANTHER" id="PTHR33064:SF37">
    <property type="entry name" value="RIBONUCLEASE H"/>
    <property type="match status" value="1"/>
</dbReference>
<dbReference type="Gene3D" id="3.30.70.270">
    <property type="match status" value="1"/>
</dbReference>
<dbReference type="AlphaFoldDB" id="A0A6A4YY62"/>
<dbReference type="SUPFAM" id="SSF56672">
    <property type="entry name" value="DNA/RNA polymerases"/>
    <property type="match status" value="1"/>
</dbReference>
<dbReference type="InterPro" id="IPR051320">
    <property type="entry name" value="Viral_Replic_Matur_Polypro"/>
</dbReference>
<sequence length="141" mass="15822">MGLGAAHCPQERPARLAQDHRQPAHQRVYEAYAIAYAELDAAQTVLVGARAFFTLDWFKGYWQLTPTRVLMGQTDAVPFCQSAMDFMFADLLFKGLLAWLDDMLGYAETPEDLLDQVLTICSSFGLKLNPKKCDLFLTKAV</sequence>
<dbReference type="Proteomes" id="UP000469452">
    <property type="component" value="Unassembled WGS sequence"/>
</dbReference>
<comment type="caution">
    <text evidence="1">The sequence shown here is derived from an EMBL/GenBank/DDBJ whole genome shotgun (WGS) entry which is preliminary data.</text>
</comment>
<dbReference type="EMBL" id="VJMI01021198">
    <property type="protein sequence ID" value="KAF0702297.1"/>
    <property type="molecule type" value="Genomic_DNA"/>
</dbReference>
<dbReference type="InterPro" id="IPR043502">
    <property type="entry name" value="DNA/RNA_pol_sf"/>
</dbReference>
<dbReference type="InterPro" id="IPR043128">
    <property type="entry name" value="Rev_trsase/Diguanyl_cyclase"/>
</dbReference>
<feature type="non-terminal residue" evidence="1">
    <location>
        <position position="141"/>
    </location>
</feature>
<evidence type="ECO:0000313" key="1">
    <source>
        <dbReference type="EMBL" id="KAF0702297.1"/>
    </source>
</evidence>
<dbReference type="PANTHER" id="PTHR33064">
    <property type="entry name" value="POL PROTEIN"/>
    <property type="match status" value="1"/>
</dbReference>
<name>A0A6A4YY62_APHAT</name>
<accession>A0A6A4YY62</accession>